<name>A0A6M4IWN8_9BACT</name>
<dbReference type="RefSeq" id="WP_171227433.1">
    <property type="nucleotide sequence ID" value="NZ_CP053085.1"/>
</dbReference>
<organism evidence="5 6">
    <name type="scientific">Gemmatimonas groenlandica</name>
    <dbReference type="NCBI Taxonomy" id="2732249"/>
    <lineage>
        <taxon>Bacteria</taxon>
        <taxon>Pseudomonadati</taxon>
        <taxon>Gemmatimonadota</taxon>
        <taxon>Gemmatimonadia</taxon>
        <taxon>Gemmatimonadales</taxon>
        <taxon>Gemmatimonadaceae</taxon>
        <taxon>Gemmatimonas</taxon>
    </lineage>
</organism>
<evidence type="ECO:0000256" key="3">
    <source>
        <dbReference type="ARBA" id="ARBA00023163"/>
    </source>
</evidence>
<reference evidence="5 6" key="1">
    <citation type="submission" date="2020-05" db="EMBL/GenBank/DDBJ databases">
        <title>Complete genome sequence of Gemmatimonas greenlandica TET16.</title>
        <authorList>
            <person name="Zeng Y."/>
        </authorList>
    </citation>
    <scope>NUCLEOTIDE SEQUENCE [LARGE SCALE GENOMIC DNA]</scope>
    <source>
        <strain evidence="5 6">TET16</strain>
    </source>
</reference>
<dbReference type="InterPro" id="IPR036390">
    <property type="entry name" value="WH_DNA-bd_sf"/>
</dbReference>
<proteinExistence type="predicted"/>
<dbReference type="Proteomes" id="UP000500938">
    <property type="component" value="Chromosome"/>
</dbReference>
<evidence type="ECO:0000313" key="6">
    <source>
        <dbReference type="Proteomes" id="UP000500938"/>
    </source>
</evidence>
<dbReference type="EMBL" id="CP053085">
    <property type="protein sequence ID" value="QJR37996.1"/>
    <property type="molecule type" value="Genomic_DNA"/>
</dbReference>
<gene>
    <name evidence="5" type="ORF">HKW67_21930</name>
</gene>
<protein>
    <submittedName>
        <fullName evidence="5">GntR family transcriptional regulator</fullName>
    </submittedName>
</protein>
<dbReference type="InterPro" id="IPR000524">
    <property type="entry name" value="Tscrpt_reg_HTH_GntR"/>
</dbReference>
<dbReference type="SMART" id="SM00345">
    <property type="entry name" value="HTH_GNTR"/>
    <property type="match status" value="1"/>
</dbReference>
<dbReference type="Gene3D" id="1.10.10.10">
    <property type="entry name" value="Winged helix-like DNA-binding domain superfamily/Winged helix DNA-binding domain"/>
    <property type="match status" value="1"/>
</dbReference>
<dbReference type="Pfam" id="PF00392">
    <property type="entry name" value="GntR"/>
    <property type="match status" value="1"/>
</dbReference>
<evidence type="ECO:0000259" key="4">
    <source>
        <dbReference type="PROSITE" id="PS50949"/>
    </source>
</evidence>
<dbReference type="GO" id="GO:0003677">
    <property type="term" value="F:DNA binding"/>
    <property type="evidence" value="ECO:0007669"/>
    <property type="project" value="UniProtKB-KW"/>
</dbReference>
<sequence>MLPFPISLVPGESPYRQVVYAATKAVVSGVLPAGSPFPSVRELSQALKINPNTAHKVVAELVRNGVLEVLPGVGTVVAVGAESSAAEKRALLAKPVEQLVVEAMRLGLEEQDVVQALASRWRELSRISQNPAAQSAALPEPLK</sequence>
<dbReference type="CDD" id="cd07377">
    <property type="entry name" value="WHTH_GntR"/>
    <property type="match status" value="1"/>
</dbReference>
<dbReference type="PANTHER" id="PTHR38445:SF7">
    <property type="entry name" value="GNTR-FAMILY TRANSCRIPTIONAL REGULATOR"/>
    <property type="match status" value="1"/>
</dbReference>
<dbReference type="KEGG" id="ggr:HKW67_21930"/>
<evidence type="ECO:0000313" key="5">
    <source>
        <dbReference type="EMBL" id="QJR37996.1"/>
    </source>
</evidence>
<keyword evidence="2" id="KW-0238">DNA-binding</keyword>
<dbReference type="SUPFAM" id="SSF46785">
    <property type="entry name" value="Winged helix' DNA-binding domain"/>
    <property type="match status" value="1"/>
</dbReference>
<accession>A0A6M4IWN8</accession>
<dbReference type="GO" id="GO:0003700">
    <property type="term" value="F:DNA-binding transcription factor activity"/>
    <property type="evidence" value="ECO:0007669"/>
    <property type="project" value="InterPro"/>
</dbReference>
<dbReference type="AlphaFoldDB" id="A0A6M4IWN8"/>
<dbReference type="InterPro" id="IPR036388">
    <property type="entry name" value="WH-like_DNA-bd_sf"/>
</dbReference>
<feature type="domain" description="HTH gntR-type" evidence="4">
    <location>
        <begin position="12"/>
        <end position="80"/>
    </location>
</feature>
<keyword evidence="1" id="KW-0805">Transcription regulation</keyword>
<dbReference type="PANTHER" id="PTHR38445">
    <property type="entry name" value="HTH-TYPE TRANSCRIPTIONAL REPRESSOR YTRA"/>
    <property type="match status" value="1"/>
</dbReference>
<evidence type="ECO:0000256" key="1">
    <source>
        <dbReference type="ARBA" id="ARBA00023015"/>
    </source>
</evidence>
<keyword evidence="3" id="KW-0804">Transcription</keyword>
<keyword evidence="6" id="KW-1185">Reference proteome</keyword>
<dbReference type="PROSITE" id="PS50949">
    <property type="entry name" value="HTH_GNTR"/>
    <property type="match status" value="1"/>
</dbReference>
<evidence type="ECO:0000256" key="2">
    <source>
        <dbReference type="ARBA" id="ARBA00023125"/>
    </source>
</evidence>